<dbReference type="EC" id="2.7.7.2" evidence="13"/>
<dbReference type="GO" id="GO:0005524">
    <property type="term" value="F:ATP binding"/>
    <property type="evidence" value="ECO:0007669"/>
    <property type="project" value="UniProtKB-KW"/>
</dbReference>
<dbReference type="GO" id="GO:0003919">
    <property type="term" value="F:FMN adenylyltransferase activity"/>
    <property type="evidence" value="ECO:0007669"/>
    <property type="project" value="UniProtKB-EC"/>
</dbReference>
<comment type="catalytic activity">
    <reaction evidence="11">
        <text>FMN + ATP + H(+) = FAD + diphosphate</text>
        <dbReference type="Rhea" id="RHEA:17237"/>
        <dbReference type="ChEBI" id="CHEBI:15378"/>
        <dbReference type="ChEBI" id="CHEBI:30616"/>
        <dbReference type="ChEBI" id="CHEBI:33019"/>
        <dbReference type="ChEBI" id="CHEBI:57692"/>
        <dbReference type="ChEBI" id="CHEBI:58210"/>
        <dbReference type="EC" id="2.7.7.2"/>
    </reaction>
</comment>
<dbReference type="Proteomes" id="UP000000448">
    <property type="component" value="Chromosome"/>
</dbReference>
<dbReference type="InterPro" id="IPR015865">
    <property type="entry name" value="Riboflavin_kinase_bac/euk"/>
</dbReference>
<dbReference type="NCBIfam" id="NF004162">
    <property type="entry name" value="PRK05627.1-5"/>
    <property type="match status" value="1"/>
</dbReference>
<dbReference type="GO" id="GO:0008531">
    <property type="term" value="F:riboflavin kinase activity"/>
    <property type="evidence" value="ECO:0007669"/>
    <property type="project" value="UniProtKB-EC"/>
</dbReference>
<dbReference type="OrthoDB" id="9803667at2"/>
<organism evidence="13 14">
    <name type="scientific">Nautilia profundicola (strain ATCC BAA-1463 / DSM 18972 / AmH)</name>
    <dbReference type="NCBI Taxonomy" id="598659"/>
    <lineage>
        <taxon>Bacteria</taxon>
        <taxon>Pseudomonadati</taxon>
        <taxon>Campylobacterota</taxon>
        <taxon>Epsilonproteobacteria</taxon>
        <taxon>Nautiliales</taxon>
        <taxon>Nautiliaceae</taxon>
        <taxon>Nautilia</taxon>
    </lineage>
</organism>
<comment type="pathway">
    <text evidence="1">Cofactor biosynthesis; FAD biosynthesis; FAD from FMN: step 1/1.</text>
</comment>
<comment type="catalytic activity">
    <reaction evidence="10">
        <text>riboflavin + ATP = FMN + ADP + H(+)</text>
        <dbReference type="Rhea" id="RHEA:14357"/>
        <dbReference type="ChEBI" id="CHEBI:15378"/>
        <dbReference type="ChEBI" id="CHEBI:30616"/>
        <dbReference type="ChEBI" id="CHEBI:57986"/>
        <dbReference type="ChEBI" id="CHEBI:58210"/>
        <dbReference type="ChEBI" id="CHEBI:456216"/>
        <dbReference type="EC" id="2.7.1.26"/>
    </reaction>
</comment>
<keyword evidence="14" id="KW-1185">Reference proteome</keyword>
<dbReference type="EC" id="2.7.1.26" evidence="13"/>
<dbReference type="AlphaFoldDB" id="B9L9U1"/>
<dbReference type="HOGENOM" id="CLU_048437_0_2_7"/>
<dbReference type="GO" id="GO:0009231">
    <property type="term" value="P:riboflavin biosynthetic process"/>
    <property type="evidence" value="ECO:0007669"/>
    <property type="project" value="InterPro"/>
</dbReference>
<evidence type="ECO:0000256" key="4">
    <source>
        <dbReference type="ARBA" id="ARBA00022643"/>
    </source>
</evidence>
<evidence type="ECO:0000256" key="5">
    <source>
        <dbReference type="ARBA" id="ARBA00022679"/>
    </source>
</evidence>
<dbReference type="SUPFAM" id="SSF52374">
    <property type="entry name" value="Nucleotidylyl transferase"/>
    <property type="match status" value="1"/>
</dbReference>
<evidence type="ECO:0000256" key="9">
    <source>
        <dbReference type="ARBA" id="ARBA00022840"/>
    </source>
</evidence>
<dbReference type="RefSeq" id="WP_012663631.1">
    <property type="nucleotide sequence ID" value="NC_012115.1"/>
</dbReference>
<dbReference type="InterPro" id="IPR015864">
    <property type="entry name" value="FAD_synthase"/>
</dbReference>
<dbReference type="PANTHER" id="PTHR22749">
    <property type="entry name" value="RIBOFLAVIN KINASE/FMN ADENYLYLTRANSFERASE"/>
    <property type="match status" value="1"/>
</dbReference>
<dbReference type="Gene3D" id="3.40.50.620">
    <property type="entry name" value="HUPs"/>
    <property type="match status" value="1"/>
</dbReference>
<dbReference type="InterPro" id="IPR014729">
    <property type="entry name" value="Rossmann-like_a/b/a_fold"/>
</dbReference>
<evidence type="ECO:0000313" key="13">
    <source>
        <dbReference type="EMBL" id="ACM92259.1"/>
    </source>
</evidence>
<evidence type="ECO:0000256" key="11">
    <source>
        <dbReference type="ARBA" id="ARBA00049494"/>
    </source>
</evidence>
<evidence type="ECO:0000256" key="1">
    <source>
        <dbReference type="ARBA" id="ARBA00004726"/>
    </source>
</evidence>
<dbReference type="GO" id="GO:0009398">
    <property type="term" value="P:FMN biosynthetic process"/>
    <property type="evidence" value="ECO:0007669"/>
    <property type="project" value="TreeGrafter"/>
</dbReference>
<evidence type="ECO:0000313" key="14">
    <source>
        <dbReference type="Proteomes" id="UP000000448"/>
    </source>
</evidence>
<dbReference type="InterPro" id="IPR023468">
    <property type="entry name" value="Riboflavin_kinase"/>
</dbReference>
<protein>
    <submittedName>
        <fullName evidence="13">Riboflavin biosynthesis protein RibF</fullName>
        <ecNumber evidence="13">2.7.1.26</ecNumber>
        <ecNumber evidence="13">2.7.7.2</ecNumber>
    </submittedName>
</protein>
<keyword evidence="4" id="KW-0288">FMN</keyword>
<keyword evidence="8" id="KW-0274">FAD</keyword>
<evidence type="ECO:0000256" key="8">
    <source>
        <dbReference type="ARBA" id="ARBA00022827"/>
    </source>
</evidence>
<evidence type="ECO:0000259" key="12">
    <source>
        <dbReference type="SMART" id="SM00904"/>
    </source>
</evidence>
<sequence>MRAAIGGFDGMHLGHQALIKRSDMLVVIEKGSNLTPGSDRCDYTNLPCKFFDLNDIKDLSPIEFIAILKELNITKIVVGKDFRFGKNRSGDLDLLNNHFEIDAIEEVKIDGIGVHSRIIREFIKNGEITKANRFLGHTYKIKGKQIKGQGLGGKELVPTININLLKNYLIPKQGVYITLTNKHPSLTFVGTRSTDGNFSIETHILTKNMELKIETDIFKIEFLEYLRENKKFNNLKDLKKQIRQDILKATQFFNI</sequence>
<accession>B9L9U1</accession>
<dbReference type="eggNOG" id="COG0196">
    <property type="taxonomic scope" value="Bacteria"/>
</dbReference>
<evidence type="ECO:0000256" key="2">
    <source>
        <dbReference type="ARBA" id="ARBA00010214"/>
    </source>
</evidence>
<dbReference type="KEGG" id="nam:NAMH_0999"/>
<evidence type="ECO:0000256" key="7">
    <source>
        <dbReference type="ARBA" id="ARBA00022741"/>
    </source>
</evidence>
<keyword evidence="6 13" id="KW-0548">Nucleotidyltransferase</keyword>
<dbReference type="PANTHER" id="PTHR22749:SF6">
    <property type="entry name" value="RIBOFLAVIN KINASE"/>
    <property type="match status" value="1"/>
</dbReference>
<dbReference type="InterPro" id="IPR023465">
    <property type="entry name" value="Riboflavin_kinase_dom_sf"/>
</dbReference>
<feature type="domain" description="Riboflavin kinase" evidence="12">
    <location>
        <begin position="134"/>
        <end position="254"/>
    </location>
</feature>
<keyword evidence="3" id="KW-0285">Flavoprotein</keyword>
<dbReference type="Pfam" id="PF06574">
    <property type="entry name" value="FAD_syn"/>
    <property type="match status" value="1"/>
</dbReference>
<gene>
    <name evidence="13" type="primary">ribF</name>
    <name evidence="13" type="ordered locus">NAMH_0999</name>
</gene>
<dbReference type="UniPathway" id="UPA00277">
    <property type="reaction ID" value="UER00407"/>
</dbReference>
<dbReference type="Gene3D" id="2.40.30.30">
    <property type="entry name" value="Riboflavin kinase-like"/>
    <property type="match status" value="1"/>
</dbReference>
<dbReference type="STRING" id="598659.NAMH_0999"/>
<proteinExistence type="inferred from homology"/>
<evidence type="ECO:0000256" key="10">
    <source>
        <dbReference type="ARBA" id="ARBA00047880"/>
    </source>
</evidence>
<reference evidence="13 14" key="1">
    <citation type="journal article" date="2009" name="PLoS Genet.">
        <title>Adaptations to submarine hydrothermal environments exemplified by the genome of Nautilia profundicola.</title>
        <authorList>
            <person name="Campbell B.J."/>
            <person name="Smith J.L."/>
            <person name="Hanson T.E."/>
            <person name="Klotz M.G."/>
            <person name="Stein L.Y."/>
            <person name="Lee C.K."/>
            <person name="Wu D."/>
            <person name="Robinson J.M."/>
            <person name="Khouri H.M."/>
            <person name="Eisen J.A."/>
            <person name="Cary S.C."/>
        </authorList>
    </citation>
    <scope>NUCLEOTIDE SEQUENCE [LARGE SCALE GENOMIC DNA]</scope>
    <source>
        <strain evidence="14">ATCC BAA-1463 / DSM 18972 / AmH</strain>
    </source>
</reference>
<dbReference type="GO" id="GO:0006747">
    <property type="term" value="P:FAD biosynthetic process"/>
    <property type="evidence" value="ECO:0007669"/>
    <property type="project" value="UniProtKB-UniPathway"/>
</dbReference>
<evidence type="ECO:0000256" key="3">
    <source>
        <dbReference type="ARBA" id="ARBA00022630"/>
    </source>
</evidence>
<comment type="similarity">
    <text evidence="2">Belongs to the RibF family.</text>
</comment>
<name>B9L9U1_NAUPA</name>
<evidence type="ECO:0000256" key="6">
    <source>
        <dbReference type="ARBA" id="ARBA00022695"/>
    </source>
</evidence>
<keyword evidence="9" id="KW-0067">ATP-binding</keyword>
<dbReference type="SUPFAM" id="SSF82114">
    <property type="entry name" value="Riboflavin kinase-like"/>
    <property type="match status" value="1"/>
</dbReference>
<dbReference type="SMART" id="SM00904">
    <property type="entry name" value="Flavokinase"/>
    <property type="match status" value="1"/>
</dbReference>
<dbReference type="EMBL" id="CP001279">
    <property type="protein sequence ID" value="ACM92259.1"/>
    <property type="molecule type" value="Genomic_DNA"/>
</dbReference>
<dbReference type="Pfam" id="PF01687">
    <property type="entry name" value="Flavokinase"/>
    <property type="match status" value="1"/>
</dbReference>
<keyword evidence="7" id="KW-0547">Nucleotide-binding</keyword>
<keyword evidence="5 13" id="KW-0808">Transferase</keyword>